<gene>
    <name evidence="13" type="primary">asnB_1</name>
    <name evidence="13" type="ORF">Pfl04_29850</name>
</gene>
<dbReference type="InterPro" id="IPR006426">
    <property type="entry name" value="Asn_synth_AEB"/>
</dbReference>
<evidence type="ECO:0000256" key="3">
    <source>
        <dbReference type="ARBA" id="ARBA00012737"/>
    </source>
</evidence>
<dbReference type="CDD" id="cd01991">
    <property type="entry name" value="Asn_synthase_B_C"/>
    <property type="match status" value="1"/>
</dbReference>
<keyword evidence="5 10" id="KW-0067">ATP-binding</keyword>
<evidence type="ECO:0000256" key="10">
    <source>
        <dbReference type="PIRSR" id="PIRSR001589-2"/>
    </source>
</evidence>
<dbReference type="RefSeq" id="WP_168078035.1">
    <property type="nucleotide sequence ID" value="NZ_BAAAQJ010000030.1"/>
</dbReference>
<dbReference type="Gene3D" id="3.60.20.10">
    <property type="entry name" value="Glutamine Phosphoribosylpyrophosphate, subunit 1, domain 1"/>
    <property type="match status" value="2"/>
</dbReference>
<keyword evidence="9" id="KW-0028">Amino-acid biosynthesis</keyword>
<feature type="binding site" evidence="10">
    <location>
        <position position="126"/>
    </location>
    <ligand>
        <name>L-glutamine</name>
        <dbReference type="ChEBI" id="CHEBI:58359"/>
    </ligand>
</feature>
<dbReference type="GO" id="GO:0005829">
    <property type="term" value="C:cytosol"/>
    <property type="evidence" value="ECO:0007669"/>
    <property type="project" value="TreeGrafter"/>
</dbReference>
<feature type="binding site" evidence="10">
    <location>
        <position position="285"/>
    </location>
    <ligand>
        <name>ATP</name>
        <dbReference type="ChEBI" id="CHEBI:30616"/>
    </ligand>
</feature>
<dbReference type="AlphaFoldDB" id="A0A8J3PLK0"/>
<dbReference type="Pfam" id="PF00733">
    <property type="entry name" value="Asn_synthase"/>
    <property type="match status" value="1"/>
</dbReference>
<feature type="domain" description="Glutamine amidotransferase type-2" evidence="12">
    <location>
        <begin position="2"/>
        <end position="238"/>
    </location>
</feature>
<protein>
    <recommendedName>
        <fullName evidence="3">asparagine synthase (glutamine-hydrolyzing)</fullName>
        <ecNumber evidence="3">6.3.5.4</ecNumber>
    </recommendedName>
</protein>
<evidence type="ECO:0000256" key="2">
    <source>
        <dbReference type="ARBA" id="ARBA00005752"/>
    </source>
</evidence>
<accession>A0A8J3PLK0</accession>
<dbReference type="GO" id="GO:0006529">
    <property type="term" value="P:asparagine biosynthetic process"/>
    <property type="evidence" value="ECO:0007669"/>
    <property type="project" value="UniProtKB-KW"/>
</dbReference>
<evidence type="ECO:0000256" key="6">
    <source>
        <dbReference type="ARBA" id="ARBA00022888"/>
    </source>
</evidence>
<evidence type="ECO:0000256" key="7">
    <source>
        <dbReference type="ARBA" id="ARBA00022962"/>
    </source>
</evidence>
<feature type="site" description="Important for beta-aspartyl-AMP intermediate formation" evidence="11">
    <location>
        <position position="404"/>
    </location>
</feature>
<name>A0A8J3PLK0_9ACTN</name>
<dbReference type="InterPro" id="IPR001962">
    <property type="entry name" value="Asn_synthase"/>
</dbReference>
<comment type="caution">
    <text evidence="13">The sequence shown here is derived from an EMBL/GenBank/DDBJ whole genome shotgun (WGS) entry which is preliminary data.</text>
</comment>
<feature type="binding site" evidence="10">
    <location>
        <position position="316"/>
    </location>
    <ligand>
        <name>ATP</name>
        <dbReference type="ChEBI" id="CHEBI:30616"/>
    </ligand>
</feature>
<dbReference type="Proteomes" id="UP000653674">
    <property type="component" value="Unassembled WGS sequence"/>
</dbReference>
<keyword evidence="7 9" id="KW-0315">Glutamine amidotransferase</keyword>
<feature type="active site" description="For GATase activity" evidence="9">
    <location>
        <position position="2"/>
    </location>
</feature>
<dbReference type="InterPro" id="IPR014729">
    <property type="entry name" value="Rossmann-like_a/b/a_fold"/>
</dbReference>
<organism evidence="13 14">
    <name type="scientific">Planosporangium flavigriseum</name>
    <dbReference type="NCBI Taxonomy" id="373681"/>
    <lineage>
        <taxon>Bacteria</taxon>
        <taxon>Bacillati</taxon>
        <taxon>Actinomycetota</taxon>
        <taxon>Actinomycetes</taxon>
        <taxon>Micromonosporales</taxon>
        <taxon>Micromonosporaceae</taxon>
        <taxon>Planosporangium</taxon>
    </lineage>
</organism>
<keyword evidence="14" id="KW-1185">Reference proteome</keyword>
<dbReference type="SUPFAM" id="SSF52402">
    <property type="entry name" value="Adenine nucleotide alpha hydrolases-like"/>
    <property type="match status" value="1"/>
</dbReference>
<evidence type="ECO:0000256" key="1">
    <source>
        <dbReference type="ARBA" id="ARBA00005187"/>
    </source>
</evidence>
<dbReference type="EC" id="6.3.5.4" evidence="3"/>
<comment type="similarity">
    <text evidence="2">Belongs to the asparagine synthetase family.</text>
</comment>
<feature type="binding site" evidence="10">
    <location>
        <begin position="402"/>
        <end position="403"/>
    </location>
    <ligand>
        <name>ATP</name>
        <dbReference type="ChEBI" id="CHEBI:30616"/>
    </ligand>
</feature>
<reference evidence="13" key="1">
    <citation type="submission" date="2021-01" db="EMBL/GenBank/DDBJ databases">
        <title>Whole genome shotgun sequence of Planosporangium flavigriseum NBRC 105377.</title>
        <authorList>
            <person name="Komaki H."/>
            <person name="Tamura T."/>
        </authorList>
    </citation>
    <scope>NUCLEOTIDE SEQUENCE</scope>
    <source>
        <strain evidence="13">NBRC 105377</strain>
    </source>
</reference>
<comment type="pathway">
    <text evidence="1">Amino-acid biosynthesis; L-asparagine biosynthesis; L-asparagine from L-aspartate (L-Gln route): step 1/1.</text>
</comment>
<keyword evidence="4 10" id="KW-0547">Nucleotide-binding</keyword>
<dbReference type="Gene3D" id="3.40.50.620">
    <property type="entry name" value="HUPs"/>
    <property type="match status" value="1"/>
</dbReference>
<dbReference type="NCBIfam" id="TIGR01536">
    <property type="entry name" value="asn_synth_AEB"/>
    <property type="match status" value="1"/>
</dbReference>
<evidence type="ECO:0000313" key="13">
    <source>
        <dbReference type="EMBL" id="GIG74581.1"/>
    </source>
</evidence>
<dbReference type="CDD" id="cd00712">
    <property type="entry name" value="AsnB"/>
    <property type="match status" value="1"/>
</dbReference>
<comment type="catalytic activity">
    <reaction evidence="8">
        <text>L-aspartate + L-glutamine + ATP + H2O = L-asparagine + L-glutamate + AMP + diphosphate + H(+)</text>
        <dbReference type="Rhea" id="RHEA:12228"/>
        <dbReference type="ChEBI" id="CHEBI:15377"/>
        <dbReference type="ChEBI" id="CHEBI:15378"/>
        <dbReference type="ChEBI" id="CHEBI:29985"/>
        <dbReference type="ChEBI" id="CHEBI:29991"/>
        <dbReference type="ChEBI" id="CHEBI:30616"/>
        <dbReference type="ChEBI" id="CHEBI:33019"/>
        <dbReference type="ChEBI" id="CHEBI:58048"/>
        <dbReference type="ChEBI" id="CHEBI:58359"/>
        <dbReference type="ChEBI" id="CHEBI:456215"/>
        <dbReference type="EC" id="6.3.5.4"/>
    </reaction>
</comment>
<evidence type="ECO:0000259" key="12">
    <source>
        <dbReference type="PROSITE" id="PS51278"/>
    </source>
</evidence>
<dbReference type="InterPro" id="IPR017932">
    <property type="entry name" value="GATase_2_dom"/>
</dbReference>
<dbReference type="InterPro" id="IPR033738">
    <property type="entry name" value="AsnB_N"/>
</dbReference>
<dbReference type="GO" id="GO:0004066">
    <property type="term" value="F:asparagine synthase (glutamine-hydrolyzing) activity"/>
    <property type="evidence" value="ECO:0007669"/>
    <property type="project" value="UniProtKB-EC"/>
</dbReference>
<dbReference type="PANTHER" id="PTHR43284:SF1">
    <property type="entry name" value="ASPARAGINE SYNTHETASE"/>
    <property type="match status" value="1"/>
</dbReference>
<sequence length="644" mass="71390">MCGVVGWVDFGRSLTREHAPVRAMAATMACRGPDAEGLWFGEHVGLGHRRLAVIDLAGGAQPMLARGDPSAGPAGVVTGADSMTSGGAAHQGSVIAALTYSGEVYNFRELREELRAQGHQFRTSSDTEVVLRAYLQWGDGFVERLNGMFAFGLWDGRRQRLLLVRDRMGIKPLFYHPNADGVVFASEPKGILAHPEIDAVVDTDGLRELLAFVKTPGHGSYRGLREVRPGEMVVVDRAGVRPRRYWSLTVRRHTDDLETTVRTVRELLSDIVARQLITDVPLCTLLSGGLDSSAITALAASALRRNGGGPVRSFAVDFVGQTEHFRPDELRSTPDAPYVHEVAEHVGAQHTDIVLDTAALIDPLYRTGVLTASDLPNSMGDMYTSLYLLFRAVRQHSTVALSGESADEVFGGYSWFHDEQAVNADTFPWMSVIRPGGRDPETVTELLDPDLAGLLNLDEYRDAAYRQALAEVDHLPDEDGRERRMREVCYLHLTRFVQVLLDRKDRMSMAHGLEVRVPFCDHRLVEYVYNTPWSMKTFDAREKSLLRAAVADLLPESVVQRRKSPYPSTQDPGYERALRDRLAEMLADGEAPVVPLLNPKRVEEVLNTPVDSTGFGQGRRAVELALALDRWLRRYPVRLAFDGG</sequence>
<keyword evidence="6 9" id="KW-0061">Asparagine biosynthesis</keyword>
<dbReference type="EMBL" id="BONU01000019">
    <property type="protein sequence ID" value="GIG74581.1"/>
    <property type="molecule type" value="Genomic_DNA"/>
</dbReference>
<dbReference type="PROSITE" id="PS51278">
    <property type="entry name" value="GATASE_TYPE_2"/>
    <property type="match status" value="1"/>
</dbReference>
<evidence type="ECO:0000256" key="8">
    <source>
        <dbReference type="ARBA" id="ARBA00048741"/>
    </source>
</evidence>
<proteinExistence type="inferred from homology"/>
<dbReference type="GO" id="GO:0005524">
    <property type="term" value="F:ATP binding"/>
    <property type="evidence" value="ECO:0007669"/>
    <property type="project" value="UniProtKB-KW"/>
</dbReference>
<evidence type="ECO:0000256" key="9">
    <source>
        <dbReference type="PIRSR" id="PIRSR001589-1"/>
    </source>
</evidence>
<dbReference type="SUPFAM" id="SSF56235">
    <property type="entry name" value="N-terminal nucleophile aminohydrolases (Ntn hydrolases)"/>
    <property type="match status" value="1"/>
</dbReference>
<evidence type="ECO:0000256" key="5">
    <source>
        <dbReference type="ARBA" id="ARBA00022840"/>
    </source>
</evidence>
<dbReference type="PANTHER" id="PTHR43284">
    <property type="entry name" value="ASPARAGINE SYNTHETASE (GLUTAMINE-HYDROLYZING)"/>
    <property type="match status" value="1"/>
</dbReference>
<dbReference type="PIRSF" id="PIRSF001589">
    <property type="entry name" value="Asn_synthetase_glu-h"/>
    <property type="match status" value="1"/>
</dbReference>
<dbReference type="InterPro" id="IPR029055">
    <property type="entry name" value="Ntn_hydrolases_N"/>
</dbReference>
<dbReference type="InterPro" id="IPR051786">
    <property type="entry name" value="ASN_synthetase/amidase"/>
</dbReference>
<evidence type="ECO:0000256" key="4">
    <source>
        <dbReference type="ARBA" id="ARBA00022741"/>
    </source>
</evidence>
<evidence type="ECO:0000256" key="11">
    <source>
        <dbReference type="PIRSR" id="PIRSR001589-3"/>
    </source>
</evidence>
<dbReference type="Pfam" id="PF13537">
    <property type="entry name" value="GATase_7"/>
    <property type="match status" value="1"/>
</dbReference>
<evidence type="ECO:0000313" key="14">
    <source>
        <dbReference type="Proteomes" id="UP000653674"/>
    </source>
</evidence>